<feature type="transmembrane region" description="Helical" evidence="1">
    <location>
        <begin position="12"/>
        <end position="33"/>
    </location>
</feature>
<reference evidence="2" key="1">
    <citation type="submission" date="2021-03" db="EMBL/GenBank/DDBJ databases">
        <title>Genomic Encyclopedia of Type Strains, Phase IV (KMG-V): Genome sequencing to study the core and pangenomes of soil and plant-associated prokaryotes.</title>
        <authorList>
            <person name="Whitman W."/>
        </authorList>
    </citation>
    <scope>NUCLEOTIDE SEQUENCE</scope>
    <source>
        <strain evidence="2">C4</strain>
    </source>
</reference>
<dbReference type="AlphaFoldDB" id="A0A8J7RER5"/>
<keyword evidence="1" id="KW-1133">Transmembrane helix</keyword>
<dbReference type="EMBL" id="JAGGMV010000004">
    <property type="protein sequence ID" value="MBP2201887.1"/>
    <property type="molecule type" value="Genomic_DNA"/>
</dbReference>
<accession>A0A8J7RER5</accession>
<dbReference type="Proteomes" id="UP000740329">
    <property type="component" value="Unassembled WGS sequence"/>
</dbReference>
<proteinExistence type="predicted"/>
<gene>
    <name evidence="2" type="ORF">J3E07_001327</name>
</gene>
<protein>
    <submittedName>
        <fullName evidence="2">Uncharacterized protein</fullName>
    </submittedName>
</protein>
<evidence type="ECO:0000313" key="3">
    <source>
        <dbReference type="Proteomes" id="UP000740329"/>
    </source>
</evidence>
<keyword evidence="1" id="KW-0812">Transmembrane</keyword>
<comment type="caution">
    <text evidence="2">The sequence shown here is derived from an EMBL/GenBank/DDBJ whole genome shotgun (WGS) entry which is preliminary data.</text>
</comment>
<evidence type="ECO:0000313" key="2">
    <source>
        <dbReference type="EMBL" id="MBP2201887.1"/>
    </source>
</evidence>
<keyword evidence="1" id="KW-0472">Membrane</keyword>
<name>A0A8J7RER5_METVO</name>
<sequence length="44" mass="5060">MVAKYLETEISALLFAILLLIVFTVDIIFRLVCCVKHPKNESKH</sequence>
<evidence type="ECO:0000256" key="1">
    <source>
        <dbReference type="SAM" id="Phobius"/>
    </source>
</evidence>
<organism evidence="2 3">
    <name type="scientific">Methanococcus voltae</name>
    <dbReference type="NCBI Taxonomy" id="2188"/>
    <lineage>
        <taxon>Archaea</taxon>
        <taxon>Methanobacteriati</taxon>
        <taxon>Methanobacteriota</taxon>
        <taxon>Methanomada group</taxon>
        <taxon>Methanococci</taxon>
        <taxon>Methanococcales</taxon>
        <taxon>Methanococcaceae</taxon>
        <taxon>Methanococcus</taxon>
    </lineage>
</organism>